<dbReference type="AlphaFoldDB" id="A0A256KYI0"/>
<dbReference type="Proteomes" id="UP000293073">
    <property type="component" value="Chromosome"/>
</dbReference>
<dbReference type="InterPro" id="IPR029044">
    <property type="entry name" value="Nucleotide-diphossugar_trans"/>
</dbReference>
<proteinExistence type="predicted"/>
<dbReference type="RefSeq" id="WP_094519301.1">
    <property type="nucleotide sequence ID" value="NZ_CP034940.1"/>
</dbReference>
<evidence type="ECO:0000313" key="2">
    <source>
        <dbReference type="Proteomes" id="UP000293073"/>
    </source>
</evidence>
<dbReference type="KEGG" id="hezz:EO776_02095"/>
<sequence length="82" mass="8759">MEVSSTLVTTGCYVLLEDVFHACTLLRPSAEGEYQLSEAVGLLVRLGYEAATVRVGERVNVNTPEDVERAGELVRGESGTGS</sequence>
<organism evidence="1 2">
    <name type="scientific">Halorubrum ezzemoulense</name>
    <name type="common">Halorubrum chaoviator</name>
    <dbReference type="NCBI Taxonomy" id="337243"/>
    <lineage>
        <taxon>Archaea</taxon>
        <taxon>Methanobacteriati</taxon>
        <taxon>Methanobacteriota</taxon>
        <taxon>Stenosarchaea group</taxon>
        <taxon>Halobacteria</taxon>
        <taxon>Halobacteriales</taxon>
        <taxon>Haloferacaceae</taxon>
        <taxon>Halorubrum</taxon>
    </lineage>
</organism>
<accession>A0A256KYI0</accession>
<protein>
    <recommendedName>
        <fullName evidence="3">Nucleotidyl transferase domain-containing protein</fullName>
    </recommendedName>
</protein>
<dbReference type="EMBL" id="CP034940">
    <property type="protein sequence ID" value="QAY18893.1"/>
    <property type="molecule type" value="Genomic_DNA"/>
</dbReference>
<gene>
    <name evidence="1" type="ORF">EO776_02095</name>
</gene>
<dbReference type="SUPFAM" id="SSF53448">
    <property type="entry name" value="Nucleotide-diphospho-sugar transferases"/>
    <property type="match status" value="1"/>
</dbReference>
<evidence type="ECO:0008006" key="3">
    <source>
        <dbReference type="Google" id="ProtNLM"/>
    </source>
</evidence>
<dbReference type="Gene3D" id="3.90.550.10">
    <property type="entry name" value="Spore Coat Polysaccharide Biosynthesis Protein SpsA, Chain A"/>
    <property type="match status" value="1"/>
</dbReference>
<reference evidence="2" key="1">
    <citation type="submission" date="2019-01" db="EMBL/GenBank/DDBJ databases">
        <title>Complete genome of Halorubrum ezzemoulense strain FB21.</title>
        <authorList>
            <person name="Feng Y."/>
            <person name="Louyakis A.S."/>
            <person name="Papke R.T."/>
            <person name="Gogarten J.P."/>
        </authorList>
    </citation>
    <scope>NUCLEOTIDE SEQUENCE [LARGE SCALE GENOMIC DNA]</scope>
    <source>
        <strain evidence="2">Fb21</strain>
    </source>
</reference>
<evidence type="ECO:0000313" key="1">
    <source>
        <dbReference type="EMBL" id="QAY18893.1"/>
    </source>
</evidence>
<dbReference type="GeneID" id="301358531"/>
<name>A0A256KYI0_HALEZ</name>